<dbReference type="Gene3D" id="1.10.357.10">
    <property type="entry name" value="Tetracycline Repressor, domain 2"/>
    <property type="match status" value="1"/>
</dbReference>
<evidence type="ECO:0000259" key="3">
    <source>
        <dbReference type="PROSITE" id="PS50977"/>
    </source>
</evidence>
<dbReference type="RefSeq" id="WP_191041340.1">
    <property type="nucleotide sequence ID" value="NZ_JACXAA010000009.1"/>
</dbReference>
<evidence type="ECO:0000256" key="1">
    <source>
        <dbReference type="ARBA" id="ARBA00023125"/>
    </source>
</evidence>
<evidence type="ECO:0000256" key="2">
    <source>
        <dbReference type="PROSITE-ProRule" id="PRU00335"/>
    </source>
</evidence>
<feature type="domain" description="HTH tetR-type" evidence="3">
    <location>
        <begin position="15"/>
        <end position="73"/>
    </location>
</feature>
<proteinExistence type="predicted"/>
<dbReference type="SUPFAM" id="SSF46689">
    <property type="entry name" value="Homeodomain-like"/>
    <property type="match status" value="1"/>
</dbReference>
<dbReference type="InterPro" id="IPR009057">
    <property type="entry name" value="Homeodomain-like_sf"/>
</dbReference>
<keyword evidence="1 2" id="KW-0238">DNA-binding</keyword>
<evidence type="ECO:0000313" key="4">
    <source>
        <dbReference type="EMBL" id="MBD2755719.1"/>
    </source>
</evidence>
<dbReference type="PROSITE" id="PS50977">
    <property type="entry name" value="HTH_TETR_2"/>
    <property type="match status" value="1"/>
</dbReference>
<feature type="DNA-binding region" description="H-T-H motif" evidence="2">
    <location>
        <begin position="36"/>
        <end position="55"/>
    </location>
</feature>
<evidence type="ECO:0000313" key="5">
    <source>
        <dbReference type="Proteomes" id="UP000653797"/>
    </source>
</evidence>
<comment type="caution">
    <text evidence="4">The sequence shown here is derived from an EMBL/GenBank/DDBJ whole genome shotgun (WGS) entry which is preliminary data.</text>
</comment>
<dbReference type="GO" id="GO:0003677">
    <property type="term" value="F:DNA binding"/>
    <property type="evidence" value="ECO:0007669"/>
    <property type="project" value="UniProtKB-UniRule"/>
</dbReference>
<sequence>MKNEQLTTGRINQKLETRHKILDTAQKLLETKALFSLEDVAQAMGISRATIYRYYSTIDLLCAEAALAFRVKQPDDFLADIKGMTLSESLLYVQDYFNKHAEIHELAFRKYLSVVLNESVKKGQSAQLRGARRPAVLEAVMQPHTQRIGVQNYDRLKQIISALSGIEPMIANKDVNGLTNEESNKLLSWALEMILKGMELDRA</sequence>
<protein>
    <submittedName>
        <fullName evidence="4">TetR/AcrR family transcriptional regulator</fullName>
    </submittedName>
</protein>
<dbReference type="Pfam" id="PF00440">
    <property type="entry name" value="TetR_N"/>
    <property type="match status" value="1"/>
</dbReference>
<dbReference type="AlphaFoldDB" id="A0A927B4X5"/>
<keyword evidence="5" id="KW-1185">Reference proteome</keyword>
<accession>A0A927B4X5</accession>
<dbReference type="Proteomes" id="UP000653797">
    <property type="component" value="Unassembled WGS sequence"/>
</dbReference>
<dbReference type="EMBL" id="JACXAA010000009">
    <property type="protein sequence ID" value="MBD2755719.1"/>
    <property type="molecule type" value="Genomic_DNA"/>
</dbReference>
<dbReference type="InterPro" id="IPR001647">
    <property type="entry name" value="HTH_TetR"/>
</dbReference>
<gene>
    <name evidence="4" type="ORF">IC230_22640</name>
</gene>
<reference evidence="4" key="1">
    <citation type="submission" date="2020-09" db="EMBL/GenBank/DDBJ databases">
        <authorList>
            <person name="Kim M.K."/>
        </authorList>
    </citation>
    <scope>NUCLEOTIDE SEQUENCE</scope>
    <source>
        <strain evidence="4">BT704</strain>
    </source>
</reference>
<name>A0A927B4X5_9BACT</name>
<organism evidence="4 5">
    <name type="scientific">Spirosoma validum</name>
    <dbReference type="NCBI Taxonomy" id="2771355"/>
    <lineage>
        <taxon>Bacteria</taxon>
        <taxon>Pseudomonadati</taxon>
        <taxon>Bacteroidota</taxon>
        <taxon>Cytophagia</taxon>
        <taxon>Cytophagales</taxon>
        <taxon>Cytophagaceae</taxon>
        <taxon>Spirosoma</taxon>
    </lineage>
</organism>